<evidence type="ECO:0000256" key="5">
    <source>
        <dbReference type="ARBA" id="ARBA00023136"/>
    </source>
</evidence>
<dbReference type="FunCoup" id="A0A4S2MNA1">
    <property type="interactions" value="63"/>
</dbReference>
<keyword evidence="6" id="KW-0012">Acyltransferase</keyword>
<dbReference type="InParanoid" id="A0A4S2MNA1"/>
<dbReference type="EMBL" id="ML220169">
    <property type="protein sequence ID" value="TGZ76679.1"/>
    <property type="molecule type" value="Genomic_DNA"/>
</dbReference>
<evidence type="ECO:0000256" key="4">
    <source>
        <dbReference type="ARBA" id="ARBA00023098"/>
    </source>
</evidence>
<gene>
    <name evidence="8" type="ORF">EX30DRAFT_344696</name>
</gene>
<keyword evidence="2 7" id="KW-0812">Transmembrane</keyword>
<dbReference type="GO" id="GO:0006629">
    <property type="term" value="P:lipid metabolic process"/>
    <property type="evidence" value="ECO:0007669"/>
    <property type="project" value="UniProtKB-KW"/>
</dbReference>
<dbReference type="SUPFAM" id="SSF69593">
    <property type="entry name" value="Glycerol-3-phosphate (1)-acyltransferase"/>
    <property type="match status" value="1"/>
</dbReference>
<keyword evidence="1" id="KW-0808">Transferase</keyword>
<dbReference type="STRING" id="341454.A0A4S2MNA1"/>
<accession>A0A4S2MNA1</accession>
<organism evidence="8 9">
    <name type="scientific">Ascodesmis nigricans</name>
    <dbReference type="NCBI Taxonomy" id="341454"/>
    <lineage>
        <taxon>Eukaryota</taxon>
        <taxon>Fungi</taxon>
        <taxon>Dikarya</taxon>
        <taxon>Ascomycota</taxon>
        <taxon>Pezizomycotina</taxon>
        <taxon>Pezizomycetes</taxon>
        <taxon>Pezizales</taxon>
        <taxon>Ascodesmidaceae</taxon>
        <taxon>Ascodesmis</taxon>
    </lineage>
</organism>
<evidence type="ECO:0000256" key="3">
    <source>
        <dbReference type="ARBA" id="ARBA00022989"/>
    </source>
</evidence>
<protein>
    <recommendedName>
        <fullName evidence="10">Phospholipid/glycerol acyltransferase domain-containing protein</fullName>
    </recommendedName>
</protein>
<dbReference type="AlphaFoldDB" id="A0A4S2MNA1"/>
<keyword evidence="4" id="KW-0443">Lipid metabolism</keyword>
<evidence type="ECO:0000256" key="2">
    <source>
        <dbReference type="ARBA" id="ARBA00022692"/>
    </source>
</evidence>
<evidence type="ECO:0000256" key="7">
    <source>
        <dbReference type="SAM" id="Phobius"/>
    </source>
</evidence>
<keyword evidence="3 7" id="KW-1133">Transmembrane helix</keyword>
<dbReference type="OrthoDB" id="272512at2759"/>
<evidence type="ECO:0000313" key="8">
    <source>
        <dbReference type="EMBL" id="TGZ76679.1"/>
    </source>
</evidence>
<evidence type="ECO:0000256" key="6">
    <source>
        <dbReference type="ARBA" id="ARBA00023315"/>
    </source>
</evidence>
<proteinExistence type="predicted"/>
<reference evidence="8 9" key="1">
    <citation type="submission" date="2019-04" db="EMBL/GenBank/DDBJ databases">
        <title>Comparative genomics and transcriptomics to analyze fruiting body development in filamentous ascomycetes.</title>
        <authorList>
            <consortium name="DOE Joint Genome Institute"/>
            <person name="Lutkenhaus R."/>
            <person name="Traeger S."/>
            <person name="Breuer J."/>
            <person name="Kuo A."/>
            <person name="Lipzen A."/>
            <person name="Pangilinan J."/>
            <person name="Dilworth D."/>
            <person name="Sandor L."/>
            <person name="Poggeler S."/>
            <person name="Barry K."/>
            <person name="Grigoriev I.V."/>
            <person name="Nowrousian M."/>
        </authorList>
    </citation>
    <scope>NUCLEOTIDE SEQUENCE [LARGE SCALE GENOMIC DNA]</scope>
    <source>
        <strain evidence="8 9">CBS 389.68</strain>
    </source>
</reference>
<dbReference type="Proteomes" id="UP000298138">
    <property type="component" value="Unassembled WGS sequence"/>
</dbReference>
<sequence length="298" mass="33424">MEKFSQYRDRGTQIAPFLPLRTQTTALQSFTGFLLFLLRLPLFLFIAGAYLLVFHWLPIGVLSRKAWLWSILGVCGVWWVDLQVEGVKRGSLAQQSKKLPQPGTIIVSSYTSPLDAIYLAAIFDPIFTTTYPSTRLVERVSLPVFLWRYFTPPMLHPPPGAKMTPLPTLIGQNPNRTVLLFPEATPTNGRGILRFTPALASAPKQTKIFPVSLKYTPADITTPVPGALVEFAYNLMSKPTHCIRVRIGEAIYNVDENEEEAVCDAGAEALARIGRIKRLNLGVREKVGFVEAWRRNRK</sequence>
<evidence type="ECO:0000313" key="9">
    <source>
        <dbReference type="Proteomes" id="UP000298138"/>
    </source>
</evidence>
<evidence type="ECO:0008006" key="10">
    <source>
        <dbReference type="Google" id="ProtNLM"/>
    </source>
</evidence>
<dbReference type="GO" id="GO:0016746">
    <property type="term" value="F:acyltransferase activity"/>
    <property type="evidence" value="ECO:0007669"/>
    <property type="project" value="UniProtKB-KW"/>
</dbReference>
<keyword evidence="5 7" id="KW-0472">Membrane</keyword>
<dbReference type="PANTHER" id="PTHR23063:SF60">
    <property type="entry name" value="LYSOPHOSPHATIDIC ACID:OLEOYL-COA ACYLTRANSFERASE 1"/>
    <property type="match status" value="1"/>
</dbReference>
<feature type="transmembrane region" description="Helical" evidence="7">
    <location>
        <begin position="30"/>
        <end position="54"/>
    </location>
</feature>
<evidence type="ECO:0000256" key="1">
    <source>
        <dbReference type="ARBA" id="ARBA00022679"/>
    </source>
</evidence>
<name>A0A4S2MNA1_9PEZI</name>
<dbReference type="PANTHER" id="PTHR23063">
    <property type="entry name" value="PHOSPHOLIPID ACYLTRANSFERASE"/>
    <property type="match status" value="1"/>
</dbReference>
<keyword evidence="9" id="KW-1185">Reference proteome</keyword>